<dbReference type="InterPro" id="IPR051176">
    <property type="entry name" value="Cent_Immune-Sig_Mod"/>
</dbReference>
<proteinExistence type="predicted"/>
<gene>
    <name evidence="2" type="ORF">scyTo_0025929</name>
</gene>
<dbReference type="Proteomes" id="UP000288216">
    <property type="component" value="Unassembled WGS sequence"/>
</dbReference>
<evidence type="ECO:0000313" key="3">
    <source>
        <dbReference type="Proteomes" id="UP000288216"/>
    </source>
</evidence>
<feature type="non-terminal residue" evidence="2">
    <location>
        <position position="1"/>
    </location>
</feature>
<dbReference type="STRING" id="75743.A0A401QIR8"/>
<reference evidence="2 3" key="1">
    <citation type="journal article" date="2018" name="Nat. Ecol. Evol.">
        <title>Shark genomes provide insights into elasmobranch evolution and the origin of vertebrates.</title>
        <authorList>
            <person name="Hara Y"/>
            <person name="Yamaguchi K"/>
            <person name="Onimaru K"/>
            <person name="Kadota M"/>
            <person name="Koyanagi M"/>
            <person name="Keeley SD"/>
            <person name="Tatsumi K"/>
            <person name="Tanaka K"/>
            <person name="Motone F"/>
            <person name="Kageyama Y"/>
            <person name="Nozu R"/>
            <person name="Adachi N"/>
            <person name="Nishimura O"/>
            <person name="Nakagawa R"/>
            <person name="Tanegashima C"/>
            <person name="Kiyatake I"/>
            <person name="Matsumoto R"/>
            <person name="Murakumo K"/>
            <person name="Nishida K"/>
            <person name="Terakita A"/>
            <person name="Kuratani S"/>
            <person name="Sato K"/>
            <person name="Hyodo S Kuraku.S."/>
        </authorList>
    </citation>
    <scope>NUCLEOTIDE SEQUENCE [LARGE SCALE GENOMIC DNA]</scope>
</reference>
<evidence type="ECO:0000313" key="2">
    <source>
        <dbReference type="EMBL" id="GCB85258.1"/>
    </source>
</evidence>
<dbReference type="GO" id="GO:0007338">
    <property type="term" value="P:single fertilization"/>
    <property type="evidence" value="ECO:0007669"/>
    <property type="project" value="TreeGrafter"/>
</dbReference>
<protein>
    <submittedName>
        <fullName evidence="2">Uncharacterized protein</fullName>
    </submittedName>
</protein>
<dbReference type="PANTHER" id="PTHR15715:SF26">
    <property type="entry name" value="COILED-COIL DOMAIN-CONTAINING PROTEIN 136"/>
    <property type="match status" value="1"/>
</dbReference>
<feature type="region of interest" description="Disordered" evidence="1">
    <location>
        <begin position="90"/>
        <end position="119"/>
    </location>
</feature>
<evidence type="ECO:0000256" key="1">
    <source>
        <dbReference type="SAM" id="MobiDB-lite"/>
    </source>
</evidence>
<organism evidence="2 3">
    <name type="scientific">Scyliorhinus torazame</name>
    <name type="common">Cloudy catshark</name>
    <name type="synonym">Catulus torazame</name>
    <dbReference type="NCBI Taxonomy" id="75743"/>
    <lineage>
        <taxon>Eukaryota</taxon>
        <taxon>Metazoa</taxon>
        <taxon>Chordata</taxon>
        <taxon>Craniata</taxon>
        <taxon>Vertebrata</taxon>
        <taxon>Chondrichthyes</taxon>
        <taxon>Elasmobranchii</taxon>
        <taxon>Galeomorphii</taxon>
        <taxon>Galeoidea</taxon>
        <taxon>Carcharhiniformes</taxon>
        <taxon>Scyliorhinidae</taxon>
        <taxon>Scyliorhinus</taxon>
    </lineage>
</organism>
<comment type="caution">
    <text evidence="2">The sequence shown here is derived from an EMBL/GenBank/DDBJ whole genome shotgun (WGS) entry which is preliminary data.</text>
</comment>
<dbReference type="GO" id="GO:0002080">
    <property type="term" value="C:acrosomal membrane"/>
    <property type="evidence" value="ECO:0007669"/>
    <property type="project" value="TreeGrafter"/>
</dbReference>
<keyword evidence="3" id="KW-1185">Reference proteome</keyword>
<feature type="compositionally biased region" description="Basic and acidic residues" evidence="1">
    <location>
        <begin position="90"/>
        <end position="100"/>
    </location>
</feature>
<feature type="region of interest" description="Disordered" evidence="1">
    <location>
        <begin position="1"/>
        <end position="24"/>
    </location>
</feature>
<dbReference type="EMBL" id="BFAA01141310">
    <property type="protein sequence ID" value="GCB85258.1"/>
    <property type="molecule type" value="Genomic_DNA"/>
</dbReference>
<dbReference type="OMA" id="FRWGRVV"/>
<feature type="compositionally biased region" description="Acidic residues" evidence="1">
    <location>
        <begin position="7"/>
        <end position="17"/>
    </location>
</feature>
<accession>A0A401QIR8</accession>
<name>A0A401QIR8_SCYTO</name>
<dbReference type="AlphaFoldDB" id="A0A401QIR8"/>
<dbReference type="GO" id="GO:0001675">
    <property type="term" value="P:acrosome assembly"/>
    <property type="evidence" value="ECO:0007669"/>
    <property type="project" value="TreeGrafter"/>
</dbReference>
<sequence length="155" mass="18017">QLRSVQEEIDSLEEEKESELMEAHEELHCAQEEIVNLRQAAEEAAGERENEIATLQEELCRIRAELEHLQQTTLEYELEITTLRAEIQMKSESQQRKNSEEVTQLQGTKQVKDGGIPRRGAVQWGRSGLVGSAWWLDLFMGSWFRWGRVVGFMWE</sequence>
<dbReference type="PANTHER" id="PTHR15715">
    <property type="entry name" value="CENTROSOMAL PROTEIN OF 170 KDA"/>
    <property type="match status" value="1"/>
</dbReference>